<name>A0A3S5CIJ2_9PLAT</name>
<comment type="caution">
    <text evidence="1">The sequence shown here is derived from an EMBL/GenBank/DDBJ whole genome shotgun (WGS) entry which is preliminary data.</text>
</comment>
<dbReference type="EMBL" id="CAAALY010067041">
    <property type="protein sequence ID" value="VEL24309.1"/>
    <property type="molecule type" value="Genomic_DNA"/>
</dbReference>
<sequence>MKKANRENVTTATASVSPQAVKPYATGHVERFRASLGGANVAVPSSAREGRLEGWCTRKALDEVKMVWSLFTFEAMATEICHTRMHVWTCRLPRPRPALGPSVKSEFI</sequence>
<dbReference type="Proteomes" id="UP000784294">
    <property type="component" value="Unassembled WGS sequence"/>
</dbReference>
<keyword evidence="2" id="KW-1185">Reference proteome</keyword>
<reference evidence="1" key="1">
    <citation type="submission" date="2018-11" db="EMBL/GenBank/DDBJ databases">
        <authorList>
            <consortium name="Pathogen Informatics"/>
        </authorList>
    </citation>
    <scope>NUCLEOTIDE SEQUENCE</scope>
</reference>
<evidence type="ECO:0000313" key="1">
    <source>
        <dbReference type="EMBL" id="VEL24309.1"/>
    </source>
</evidence>
<gene>
    <name evidence="1" type="ORF">PXEA_LOCUS17749</name>
</gene>
<evidence type="ECO:0000313" key="2">
    <source>
        <dbReference type="Proteomes" id="UP000784294"/>
    </source>
</evidence>
<protein>
    <submittedName>
        <fullName evidence="1">Uncharacterized protein</fullName>
    </submittedName>
</protein>
<dbReference type="AlphaFoldDB" id="A0A3S5CIJ2"/>
<proteinExistence type="predicted"/>
<accession>A0A3S5CIJ2</accession>
<organism evidence="1 2">
    <name type="scientific">Protopolystoma xenopodis</name>
    <dbReference type="NCBI Taxonomy" id="117903"/>
    <lineage>
        <taxon>Eukaryota</taxon>
        <taxon>Metazoa</taxon>
        <taxon>Spiralia</taxon>
        <taxon>Lophotrochozoa</taxon>
        <taxon>Platyhelminthes</taxon>
        <taxon>Monogenea</taxon>
        <taxon>Polyopisthocotylea</taxon>
        <taxon>Polystomatidea</taxon>
        <taxon>Polystomatidae</taxon>
        <taxon>Protopolystoma</taxon>
    </lineage>
</organism>